<dbReference type="Bgee" id="ENSORLG00000021848">
    <property type="expression patterns" value="Expressed in testis and 4 other cell types or tissues"/>
</dbReference>
<sequence length="336" mass="37939">LRAIKSVLVVAGSLKREDPERAEDQVLMRALRDFNVPKIVTDDMPVFMGLIGDLFPALDVPRKVNPDFEKQVRSTVLDLKLQAEDDFVLKVVQLHELLAVRHSVFVIGNAGTGKSQVLKSLYTTYKNIKLRPVWTDLNPKAVTNDELFGIVHPATREWKDGLFSSIMRDLANITHDGPKWIVLDGDIDPMWIESLNTVMDDNKVLTLASNERIPLKPSMRLIFEISHLRTATPATVSRAGSYLFVIPACNISERMCEKIRVSSAGSLFCVLSNPAWILVISSFLFVGILYINPGDLGWNPQVFSWIKEREHQTERANLILLFDKYVPSCLDALRTR</sequence>
<dbReference type="Gene3D" id="3.40.50.300">
    <property type="entry name" value="P-loop containing nucleotide triphosphate hydrolases"/>
    <property type="match status" value="1"/>
</dbReference>
<dbReference type="InterPro" id="IPR043157">
    <property type="entry name" value="Dynein_AAA1S"/>
</dbReference>
<dbReference type="Gene3D" id="1.10.8.710">
    <property type="match status" value="1"/>
</dbReference>
<evidence type="ECO:0000259" key="1">
    <source>
        <dbReference type="Pfam" id="PF12774"/>
    </source>
</evidence>
<dbReference type="GO" id="GO:0051959">
    <property type="term" value="F:dynein light intermediate chain binding"/>
    <property type="evidence" value="ECO:0007669"/>
    <property type="project" value="InterPro"/>
</dbReference>
<dbReference type="Proteomes" id="UP000001038">
    <property type="component" value="Chromosome 9"/>
</dbReference>
<keyword evidence="3" id="KW-1185">Reference proteome</keyword>
<dbReference type="SUPFAM" id="SSF52540">
    <property type="entry name" value="P-loop containing nucleoside triphosphate hydrolases"/>
    <property type="match status" value="1"/>
</dbReference>
<name>A0A3B3IEN0_ORYLA</name>
<accession>A0A3B3IEN0</accession>
<dbReference type="GO" id="GO:0030286">
    <property type="term" value="C:dynein complex"/>
    <property type="evidence" value="ECO:0007669"/>
    <property type="project" value="InterPro"/>
</dbReference>
<evidence type="ECO:0000313" key="3">
    <source>
        <dbReference type="Proteomes" id="UP000001038"/>
    </source>
</evidence>
<dbReference type="InterPro" id="IPR035699">
    <property type="entry name" value="AAA_6"/>
</dbReference>
<dbReference type="GeneTree" id="ENSGT00940000154076"/>
<dbReference type="Ensembl" id="ENSORLT00000044408.1">
    <property type="protein sequence ID" value="ENSORLP00000042264.1"/>
    <property type="gene ID" value="ENSORLG00000021848.1"/>
</dbReference>
<dbReference type="InterPro" id="IPR026983">
    <property type="entry name" value="DHC"/>
</dbReference>
<protein>
    <recommendedName>
        <fullName evidence="1">Dynein heavy chain hydrolytic ATP-binding dynein motor region domain-containing protein</fullName>
    </recommendedName>
</protein>
<dbReference type="STRING" id="8090.ENSORLP00000042264"/>
<organism evidence="2 3">
    <name type="scientific">Oryzias latipes</name>
    <name type="common">Japanese rice fish</name>
    <name type="synonym">Japanese killifish</name>
    <dbReference type="NCBI Taxonomy" id="8090"/>
    <lineage>
        <taxon>Eukaryota</taxon>
        <taxon>Metazoa</taxon>
        <taxon>Chordata</taxon>
        <taxon>Craniata</taxon>
        <taxon>Vertebrata</taxon>
        <taxon>Euteleostomi</taxon>
        <taxon>Actinopterygii</taxon>
        <taxon>Neopterygii</taxon>
        <taxon>Teleostei</taxon>
        <taxon>Neoteleostei</taxon>
        <taxon>Acanthomorphata</taxon>
        <taxon>Ovalentaria</taxon>
        <taxon>Atherinomorphae</taxon>
        <taxon>Beloniformes</taxon>
        <taxon>Adrianichthyidae</taxon>
        <taxon>Oryziinae</taxon>
        <taxon>Oryzias</taxon>
    </lineage>
</organism>
<reference evidence="2 3" key="1">
    <citation type="journal article" date="2007" name="Nature">
        <title>The medaka draft genome and insights into vertebrate genome evolution.</title>
        <authorList>
            <person name="Kasahara M."/>
            <person name="Naruse K."/>
            <person name="Sasaki S."/>
            <person name="Nakatani Y."/>
            <person name="Qu W."/>
            <person name="Ahsan B."/>
            <person name="Yamada T."/>
            <person name="Nagayasu Y."/>
            <person name="Doi K."/>
            <person name="Kasai Y."/>
            <person name="Jindo T."/>
            <person name="Kobayashi D."/>
            <person name="Shimada A."/>
            <person name="Toyoda A."/>
            <person name="Kuroki Y."/>
            <person name="Fujiyama A."/>
            <person name="Sasaki T."/>
            <person name="Shimizu A."/>
            <person name="Asakawa S."/>
            <person name="Shimizu N."/>
            <person name="Hashimoto S."/>
            <person name="Yang J."/>
            <person name="Lee Y."/>
            <person name="Matsushima K."/>
            <person name="Sugano S."/>
            <person name="Sakaizumi M."/>
            <person name="Narita T."/>
            <person name="Ohishi K."/>
            <person name="Haga S."/>
            <person name="Ohta F."/>
            <person name="Nomoto H."/>
            <person name="Nogata K."/>
            <person name="Morishita T."/>
            <person name="Endo T."/>
            <person name="Shin-I T."/>
            <person name="Takeda H."/>
            <person name="Morishita S."/>
            <person name="Kohara Y."/>
        </authorList>
    </citation>
    <scope>NUCLEOTIDE SEQUENCE [LARGE SCALE GENOMIC DNA]</scope>
    <source>
        <strain evidence="2 3">Hd-rR</strain>
    </source>
</reference>
<dbReference type="InterPro" id="IPR027417">
    <property type="entry name" value="P-loop_NTPase"/>
</dbReference>
<feature type="domain" description="Dynein heavy chain hydrolytic ATP-binding dynein motor region" evidence="1">
    <location>
        <begin position="1"/>
        <end position="115"/>
    </location>
</feature>
<dbReference type="PANTHER" id="PTHR45703:SF4">
    <property type="entry name" value="DYNEIN AXONEMAL HEAVY CHAIN 17"/>
    <property type="match status" value="1"/>
</dbReference>
<dbReference type="GO" id="GO:0045505">
    <property type="term" value="F:dynein intermediate chain binding"/>
    <property type="evidence" value="ECO:0007669"/>
    <property type="project" value="InterPro"/>
</dbReference>
<reference evidence="2" key="2">
    <citation type="submission" date="2025-08" db="UniProtKB">
        <authorList>
            <consortium name="Ensembl"/>
        </authorList>
    </citation>
    <scope>IDENTIFICATION</scope>
    <source>
        <strain evidence="2">Hd-rR</strain>
    </source>
</reference>
<reference evidence="2" key="3">
    <citation type="submission" date="2025-09" db="UniProtKB">
        <authorList>
            <consortium name="Ensembl"/>
        </authorList>
    </citation>
    <scope>IDENTIFICATION</scope>
    <source>
        <strain evidence="2">Hd-rR</strain>
    </source>
</reference>
<dbReference type="GO" id="GO:0005524">
    <property type="term" value="F:ATP binding"/>
    <property type="evidence" value="ECO:0007669"/>
    <property type="project" value="InterPro"/>
</dbReference>
<dbReference type="FunFam" id="3.40.50.300:FF:000945">
    <property type="entry name" value="Dynein axonemal heavy chain 9"/>
    <property type="match status" value="1"/>
</dbReference>
<dbReference type="PANTHER" id="PTHR45703">
    <property type="entry name" value="DYNEIN HEAVY CHAIN"/>
    <property type="match status" value="1"/>
</dbReference>
<dbReference type="GO" id="GO:0007018">
    <property type="term" value="P:microtubule-based movement"/>
    <property type="evidence" value="ECO:0007669"/>
    <property type="project" value="InterPro"/>
</dbReference>
<dbReference type="Pfam" id="PF12774">
    <property type="entry name" value="AAA_6"/>
    <property type="match status" value="1"/>
</dbReference>
<dbReference type="AlphaFoldDB" id="A0A3B3IEN0"/>
<evidence type="ECO:0000313" key="2">
    <source>
        <dbReference type="Ensembl" id="ENSORLP00000042264.1"/>
    </source>
</evidence>
<dbReference type="InParanoid" id="A0A3B3IEN0"/>
<proteinExistence type="predicted"/>